<reference evidence="2" key="1">
    <citation type="submission" date="2023-05" db="EMBL/GenBank/DDBJ databases">
        <authorList>
            <person name="Huff M."/>
        </authorList>
    </citation>
    <scope>NUCLEOTIDE SEQUENCE</scope>
</reference>
<dbReference type="Pfam" id="PF13456">
    <property type="entry name" value="RVT_3"/>
    <property type="match status" value="1"/>
</dbReference>
<dbReference type="GO" id="GO:0004523">
    <property type="term" value="F:RNA-DNA hybrid ribonuclease activity"/>
    <property type="evidence" value="ECO:0007669"/>
    <property type="project" value="InterPro"/>
</dbReference>
<name>A0AAD1Z9B3_9LAMI</name>
<accession>A0AAD1Z9B3</accession>
<feature type="domain" description="RNase H type-1" evidence="1">
    <location>
        <begin position="53"/>
        <end position="182"/>
    </location>
</feature>
<dbReference type="PANTHER" id="PTHR47723:SF19">
    <property type="entry name" value="POLYNUCLEOTIDYL TRANSFERASE, RIBONUCLEASE H-LIKE SUPERFAMILY PROTEIN"/>
    <property type="match status" value="1"/>
</dbReference>
<dbReference type="CDD" id="cd06222">
    <property type="entry name" value="RNase_H_like"/>
    <property type="match status" value="1"/>
</dbReference>
<dbReference type="PROSITE" id="PS50879">
    <property type="entry name" value="RNASE_H_1"/>
    <property type="match status" value="1"/>
</dbReference>
<dbReference type="Gene3D" id="3.30.420.10">
    <property type="entry name" value="Ribonuclease H-like superfamily/Ribonuclease H"/>
    <property type="match status" value="1"/>
</dbReference>
<gene>
    <name evidence="2" type="ORF">FPE_LOCUS12828</name>
</gene>
<dbReference type="GO" id="GO:0003676">
    <property type="term" value="F:nucleic acid binding"/>
    <property type="evidence" value="ECO:0007669"/>
    <property type="project" value="InterPro"/>
</dbReference>
<dbReference type="InterPro" id="IPR002156">
    <property type="entry name" value="RNaseH_domain"/>
</dbReference>
<dbReference type="InterPro" id="IPR053151">
    <property type="entry name" value="RNase_H-like"/>
</dbReference>
<protein>
    <recommendedName>
        <fullName evidence="1">RNase H type-1 domain-containing protein</fullName>
    </recommendedName>
</protein>
<dbReference type="InterPro" id="IPR044730">
    <property type="entry name" value="RNase_H-like_dom_plant"/>
</dbReference>
<dbReference type="EMBL" id="OU503042">
    <property type="protein sequence ID" value="CAI9765398.1"/>
    <property type="molecule type" value="Genomic_DNA"/>
</dbReference>
<dbReference type="SUPFAM" id="SSF53098">
    <property type="entry name" value="Ribonuclease H-like"/>
    <property type="match status" value="1"/>
</dbReference>
<dbReference type="Proteomes" id="UP000834106">
    <property type="component" value="Chromosome 7"/>
</dbReference>
<dbReference type="AlphaFoldDB" id="A0AAD1Z9B3"/>
<evidence type="ECO:0000313" key="3">
    <source>
        <dbReference type="Proteomes" id="UP000834106"/>
    </source>
</evidence>
<dbReference type="PANTHER" id="PTHR47723">
    <property type="entry name" value="OS05G0353850 PROTEIN"/>
    <property type="match status" value="1"/>
</dbReference>
<keyword evidence="3" id="KW-1185">Reference proteome</keyword>
<sequence>MASYKGLVCLLAEEIVKVSKLSKTDYELLKALELPMGSKVSKPTLLVSWRKSTVGWVKLNVDGSCVGNPGPCGGGGVIRDHYGNLVAGLCVKYGYGSNNEAELRAVITGVELFKELGFQRVDIRFDSAVMVNWLTHRLCKIWYLWDYCDELLKLLSGISFTISHQYREVNRAADLLARQGADGVSMRYMHLDQIPNLLKGGRYSKTGAGNWVATKIDQPEKKELAQ</sequence>
<evidence type="ECO:0000313" key="2">
    <source>
        <dbReference type="EMBL" id="CAI9765398.1"/>
    </source>
</evidence>
<dbReference type="InterPro" id="IPR012337">
    <property type="entry name" value="RNaseH-like_sf"/>
</dbReference>
<dbReference type="InterPro" id="IPR036397">
    <property type="entry name" value="RNaseH_sf"/>
</dbReference>
<organism evidence="2 3">
    <name type="scientific">Fraxinus pennsylvanica</name>
    <dbReference type="NCBI Taxonomy" id="56036"/>
    <lineage>
        <taxon>Eukaryota</taxon>
        <taxon>Viridiplantae</taxon>
        <taxon>Streptophyta</taxon>
        <taxon>Embryophyta</taxon>
        <taxon>Tracheophyta</taxon>
        <taxon>Spermatophyta</taxon>
        <taxon>Magnoliopsida</taxon>
        <taxon>eudicotyledons</taxon>
        <taxon>Gunneridae</taxon>
        <taxon>Pentapetalae</taxon>
        <taxon>asterids</taxon>
        <taxon>lamiids</taxon>
        <taxon>Lamiales</taxon>
        <taxon>Oleaceae</taxon>
        <taxon>Oleeae</taxon>
        <taxon>Fraxinus</taxon>
    </lineage>
</organism>
<evidence type="ECO:0000259" key="1">
    <source>
        <dbReference type="PROSITE" id="PS50879"/>
    </source>
</evidence>
<proteinExistence type="predicted"/>